<dbReference type="EC" id="4.2.-.-" evidence="4"/>
<protein>
    <recommendedName>
        <fullName evidence="4">Cys-tRNA(Pro)/Cys-tRNA(Cys) deacylase</fullName>
        <ecNumber evidence="4">4.2.-.-</ecNumber>
    </recommendedName>
</protein>
<keyword evidence="2 4" id="KW-0648">Protein biosynthesis</keyword>
<evidence type="ECO:0000256" key="1">
    <source>
        <dbReference type="ARBA" id="ARBA00009798"/>
    </source>
</evidence>
<keyword evidence="3 4" id="KW-0456">Lyase</keyword>
<evidence type="ECO:0000313" key="6">
    <source>
        <dbReference type="EMBL" id="MEJ1249681.1"/>
    </source>
</evidence>
<evidence type="ECO:0000256" key="3">
    <source>
        <dbReference type="ARBA" id="ARBA00023239"/>
    </source>
</evidence>
<evidence type="ECO:0000256" key="2">
    <source>
        <dbReference type="ARBA" id="ARBA00022917"/>
    </source>
</evidence>
<evidence type="ECO:0000256" key="4">
    <source>
        <dbReference type="PIRNR" id="PIRNR006181"/>
    </source>
</evidence>
<dbReference type="Gene3D" id="3.90.960.10">
    <property type="entry name" value="YbaK/aminoacyl-tRNA synthetase-associated domain"/>
    <property type="match status" value="1"/>
</dbReference>
<dbReference type="PANTHER" id="PTHR30411">
    <property type="entry name" value="CYTOPLASMIC PROTEIN"/>
    <property type="match status" value="1"/>
</dbReference>
<evidence type="ECO:0000313" key="7">
    <source>
        <dbReference type="Proteomes" id="UP001364472"/>
    </source>
</evidence>
<dbReference type="GO" id="GO:0002161">
    <property type="term" value="F:aminoacyl-tRNA deacylase activity"/>
    <property type="evidence" value="ECO:0007669"/>
    <property type="project" value="InterPro"/>
</dbReference>
<dbReference type="GO" id="GO:0006412">
    <property type="term" value="P:translation"/>
    <property type="evidence" value="ECO:0007669"/>
    <property type="project" value="UniProtKB-KW"/>
</dbReference>
<dbReference type="InterPro" id="IPR004369">
    <property type="entry name" value="Prolyl-tRNA_editing_YbaK/EbsC"/>
</dbReference>
<dbReference type="RefSeq" id="WP_337335397.1">
    <property type="nucleotide sequence ID" value="NZ_JBBDHC010000010.1"/>
</dbReference>
<gene>
    <name evidence="6" type="primary">ybaK</name>
    <name evidence="6" type="ORF">WB794_08365</name>
</gene>
<dbReference type="CDD" id="cd00002">
    <property type="entry name" value="YbaK_deacylase"/>
    <property type="match status" value="1"/>
</dbReference>
<feature type="domain" description="YbaK/aminoacyl-tRNA synthetase-associated" evidence="5">
    <location>
        <begin position="30"/>
        <end position="142"/>
    </location>
</feature>
<keyword evidence="7" id="KW-1185">Reference proteome</keyword>
<evidence type="ECO:0000259" key="5">
    <source>
        <dbReference type="Pfam" id="PF04073"/>
    </source>
</evidence>
<accession>A0AAW9R4W4</accession>
<dbReference type="NCBIfam" id="TIGR00011">
    <property type="entry name" value="YbaK_EbsC"/>
    <property type="match status" value="1"/>
</dbReference>
<dbReference type="PANTHER" id="PTHR30411:SF0">
    <property type="entry name" value="CYS-TRNA(PRO)_CYS-TRNA(CYS) DEACYLASE YBAK"/>
    <property type="match status" value="1"/>
</dbReference>
<dbReference type="InterPro" id="IPR036754">
    <property type="entry name" value="YbaK/aa-tRNA-synt-asso_dom_sf"/>
</dbReference>
<dbReference type="Proteomes" id="UP001364472">
    <property type="component" value="Unassembled WGS sequence"/>
</dbReference>
<organism evidence="6 7">
    <name type="scientific">Denitratimonas tolerans</name>
    <dbReference type="NCBI Taxonomy" id="1338420"/>
    <lineage>
        <taxon>Bacteria</taxon>
        <taxon>Pseudomonadati</taxon>
        <taxon>Pseudomonadota</taxon>
        <taxon>Gammaproteobacteria</taxon>
        <taxon>Lysobacterales</taxon>
        <taxon>Lysobacteraceae</taxon>
        <taxon>Denitratimonas</taxon>
    </lineage>
</organism>
<sequence length="159" mass="16541">MSHATPATRALDTARQPYRLHDYAYDPAAANIGRHAAAALGADPARMFKTLMVALDGKPACAILPVDHELSLKKFAAALGGKHATMLPAADAERITGYRIGGISPFGRRKAVPVALDASALPHATLLCNGGQRGLMIEVVPQVVVEMLSAIVAPIAADA</sequence>
<dbReference type="Pfam" id="PF04073">
    <property type="entry name" value="tRNA_edit"/>
    <property type="match status" value="1"/>
</dbReference>
<dbReference type="PIRSF" id="PIRSF006181">
    <property type="entry name" value="EbsC_YbaK"/>
    <property type="match status" value="1"/>
</dbReference>
<proteinExistence type="inferred from homology"/>
<comment type="similarity">
    <text evidence="1 4">Belongs to the prolyl-tRNA editing family. YbaK/EbsC subfamily.</text>
</comment>
<dbReference type="AlphaFoldDB" id="A0AAW9R4W4"/>
<name>A0AAW9R4W4_9GAMM</name>
<comment type="caution">
    <text evidence="6">The sequence shown here is derived from an EMBL/GenBank/DDBJ whole genome shotgun (WGS) entry which is preliminary data.</text>
</comment>
<dbReference type="SUPFAM" id="SSF55826">
    <property type="entry name" value="YbaK/ProRS associated domain"/>
    <property type="match status" value="1"/>
</dbReference>
<reference evidence="6 7" key="1">
    <citation type="journal article" date="2016" name="Antonie Van Leeuwenhoek">
        <title>Denitratimonas tolerans gen. nov., sp. nov., a denitrifying bacterium isolated from a bioreactor for tannery wastewater treatment.</title>
        <authorList>
            <person name="Han S.I."/>
            <person name="Kim J.O."/>
            <person name="Lee Y.R."/>
            <person name="Ekpeghere K.I."/>
            <person name="Koh S.C."/>
            <person name="Whang K.S."/>
        </authorList>
    </citation>
    <scope>NUCLEOTIDE SEQUENCE [LARGE SCALE GENOMIC DNA]</scope>
    <source>
        <strain evidence="6 7">KACC 17565</strain>
    </source>
</reference>
<dbReference type="GO" id="GO:0016829">
    <property type="term" value="F:lyase activity"/>
    <property type="evidence" value="ECO:0007669"/>
    <property type="project" value="UniProtKB-KW"/>
</dbReference>
<dbReference type="EMBL" id="JBBDHC010000010">
    <property type="protein sequence ID" value="MEJ1249681.1"/>
    <property type="molecule type" value="Genomic_DNA"/>
</dbReference>
<dbReference type="InterPro" id="IPR007214">
    <property type="entry name" value="YbaK/aa-tRNA-synth-assoc-dom"/>
</dbReference>